<dbReference type="Proteomes" id="UP001175211">
    <property type="component" value="Unassembled WGS sequence"/>
</dbReference>
<evidence type="ECO:0000313" key="2">
    <source>
        <dbReference type="Proteomes" id="UP001175211"/>
    </source>
</evidence>
<accession>A0AA39JMI5</accession>
<proteinExistence type="predicted"/>
<keyword evidence="2" id="KW-1185">Reference proteome</keyword>
<dbReference type="GeneID" id="85358070"/>
<dbReference type="RefSeq" id="XP_060324622.1">
    <property type="nucleotide sequence ID" value="XM_060474522.1"/>
</dbReference>
<dbReference type="AlphaFoldDB" id="A0AA39JMI5"/>
<dbReference type="EMBL" id="JAUEPS010000060">
    <property type="protein sequence ID" value="KAK0443128.1"/>
    <property type="molecule type" value="Genomic_DNA"/>
</dbReference>
<gene>
    <name evidence="1" type="ORF">EV420DRAFT_1577071</name>
</gene>
<sequence length="119" mass="13678">MLRAFNSPTFQFTTPDQVIKFVQILASVDRRNPQWDTVRAQSFLEMIVDLKHHVLARIREVLQYSPIACRAGTGFTVLSFQIGYFPLLQVTNISPSFTTSLIRTPVLWLRPYPQNQSPP</sequence>
<comment type="caution">
    <text evidence="1">The sequence shown here is derived from an EMBL/GenBank/DDBJ whole genome shotgun (WGS) entry which is preliminary data.</text>
</comment>
<organism evidence="1 2">
    <name type="scientific">Armillaria tabescens</name>
    <name type="common">Ringless honey mushroom</name>
    <name type="synonym">Agaricus tabescens</name>
    <dbReference type="NCBI Taxonomy" id="1929756"/>
    <lineage>
        <taxon>Eukaryota</taxon>
        <taxon>Fungi</taxon>
        <taxon>Dikarya</taxon>
        <taxon>Basidiomycota</taxon>
        <taxon>Agaricomycotina</taxon>
        <taxon>Agaricomycetes</taxon>
        <taxon>Agaricomycetidae</taxon>
        <taxon>Agaricales</taxon>
        <taxon>Marasmiineae</taxon>
        <taxon>Physalacriaceae</taxon>
        <taxon>Desarmillaria</taxon>
    </lineage>
</organism>
<evidence type="ECO:0000313" key="1">
    <source>
        <dbReference type="EMBL" id="KAK0443128.1"/>
    </source>
</evidence>
<protein>
    <submittedName>
        <fullName evidence="1">Uncharacterized protein</fullName>
    </submittedName>
</protein>
<reference evidence="1" key="1">
    <citation type="submission" date="2023-06" db="EMBL/GenBank/DDBJ databases">
        <authorList>
            <consortium name="Lawrence Berkeley National Laboratory"/>
            <person name="Ahrendt S."/>
            <person name="Sahu N."/>
            <person name="Indic B."/>
            <person name="Wong-Bajracharya J."/>
            <person name="Merenyi Z."/>
            <person name="Ke H.-M."/>
            <person name="Monk M."/>
            <person name="Kocsube S."/>
            <person name="Drula E."/>
            <person name="Lipzen A."/>
            <person name="Balint B."/>
            <person name="Henrissat B."/>
            <person name="Andreopoulos B."/>
            <person name="Martin F.M."/>
            <person name="Harder C.B."/>
            <person name="Rigling D."/>
            <person name="Ford K.L."/>
            <person name="Foster G.D."/>
            <person name="Pangilinan J."/>
            <person name="Papanicolaou A."/>
            <person name="Barry K."/>
            <person name="LaButti K."/>
            <person name="Viragh M."/>
            <person name="Koriabine M."/>
            <person name="Yan M."/>
            <person name="Riley R."/>
            <person name="Champramary S."/>
            <person name="Plett K.L."/>
            <person name="Tsai I.J."/>
            <person name="Slot J."/>
            <person name="Sipos G."/>
            <person name="Plett J."/>
            <person name="Nagy L.G."/>
            <person name="Grigoriev I.V."/>
        </authorList>
    </citation>
    <scope>NUCLEOTIDE SEQUENCE</scope>
    <source>
        <strain evidence="1">CCBAS 213</strain>
    </source>
</reference>
<name>A0AA39JMI5_ARMTA</name>